<name>A0A176WT61_MARPO</name>
<dbReference type="AlphaFoldDB" id="A0A176WT61"/>
<accession>A0A176WT61</accession>
<feature type="compositionally biased region" description="Polar residues" evidence="1">
    <location>
        <begin position="268"/>
        <end position="283"/>
    </location>
</feature>
<gene>
    <name evidence="2" type="ORF">AXG93_1154s1890</name>
</gene>
<feature type="compositionally biased region" description="Basic and acidic residues" evidence="1">
    <location>
        <begin position="136"/>
        <end position="146"/>
    </location>
</feature>
<evidence type="ECO:0000256" key="1">
    <source>
        <dbReference type="SAM" id="MobiDB-lite"/>
    </source>
</evidence>
<evidence type="ECO:0000313" key="3">
    <source>
        <dbReference type="Proteomes" id="UP000077202"/>
    </source>
</evidence>
<evidence type="ECO:0000313" key="2">
    <source>
        <dbReference type="EMBL" id="OAE35733.1"/>
    </source>
</evidence>
<dbReference type="Proteomes" id="UP000077202">
    <property type="component" value="Unassembled WGS sequence"/>
</dbReference>
<proteinExistence type="predicted"/>
<sequence>MHSGEERRVLNAGSASTHEEEEETSSLRRSASVKQQNAEGGHARNLKRYGSQSSLGQGVQVGSTGTVFSLIGQEDRSRPQRAPHQQQQQQQSFRSKSVSWKDPMMYLQRMGSRRVPVFIPSKPARSYRQQPKPQPLRKDASPERKKPSAWARLMKKLGLDGGKKVHAARADWLNYDAQSYAMNFEKDRETQSSSSYQMPKISGPGAREIVTVLLQRTSSMNRNSGSILIPKPVPHTTSKAEMSTPLWQRRSVNAPSSLDLHRTMQAQVGGSDSKTLSKNQGFQVASRGGKWGRPYKVRELRIWDALVGLGFTLPPSPEFSALNTARVFLPTRHRSRQAAVAPDSPNASSRSEAPLYRLPKKIGFPADAADAVAARYPTAVRDALDGTPTATAAGPSLLGRPRDSVVRCVVAWTNRDSDDPFCTVLRSLLLAGSSSRCAETASLKAIRLFDPVRFSFRNAHVNGQ</sequence>
<protein>
    <submittedName>
        <fullName evidence="2">Uncharacterized protein</fullName>
    </submittedName>
</protein>
<dbReference type="EMBL" id="LVLJ01000095">
    <property type="protein sequence ID" value="OAE35733.1"/>
    <property type="molecule type" value="Genomic_DNA"/>
</dbReference>
<keyword evidence="3" id="KW-1185">Reference proteome</keyword>
<feature type="compositionally biased region" description="Low complexity" evidence="1">
    <location>
        <begin position="50"/>
        <end position="69"/>
    </location>
</feature>
<feature type="region of interest" description="Disordered" evidence="1">
    <location>
        <begin position="121"/>
        <end position="148"/>
    </location>
</feature>
<organism evidence="2 3">
    <name type="scientific">Marchantia polymorpha subsp. ruderalis</name>
    <dbReference type="NCBI Taxonomy" id="1480154"/>
    <lineage>
        <taxon>Eukaryota</taxon>
        <taxon>Viridiplantae</taxon>
        <taxon>Streptophyta</taxon>
        <taxon>Embryophyta</taxon>
        <taxon>Marchantiophyta</taxon>
        <taxon>Marchantiopsida</taxon>
        <taxon>Marchantiidae</taxon>
        <taxon>Marchantiales</taxon>
        <taxon>Marchantiaceae</taxon>
        <taxon>Marchantia</taxon>
    </lineage>
</organism>
<feature type="region of interest" description="Disordered" evidence="1">
    <location>
        <begin position="268"/>
        <end position="288"/>
    </location>
</feature>
<comment type="caution">
    <text evidence="2">The sequence shown here is derived from an EMBL/GenBank/DDBJ whole genome shotgun (WGS) entry which is preliminary data.</text>
</comment>
<feature type="region of interest" description="Disordered" evidence="1">
    <location>
        <begin position="1"/>
        <end position="100"/>
    </location>
</feature>
<reference evidence="2" key="1">
    <citation type="submission" date="2016-03" db="EMBL/GenBank/DDBJ databases">
        <title>Mechanisms controlling the formation of the plant cell surface in tip-growing cells are functionally conserved among land plants.</title>
        <authorList>
            <person name="Honkanen S."/>
            <person name="Jones V.A."/>
            <person name="Morieri G."/>
            <person name="Champion C."/>
            <person name="Hetherington A.J."/>
            <person name="Kelly S."/>
            <person name="Saint-Marcoux D."/>
            <person name="Proust H."/>
            <person name="Prescott H."/>
            <person name="Dolan L."/>
        </authorList>
    </citation>
    <scope>NUCLEOTIDE SEQUENCE [LARGE SCALE GENOMIC DNA]</scope>
    <source>
        <tissue evidence="2">Whole gametophyte</tissue>
    </source>
</reference>
<feature type="region of interest" description="Disordered" evidence="1">
    <location>
        <begin position="223"/>
        <end position="243"/>
    </location>
</feature>